<dbReference type="Proteomes" id="UP001241377">
    <property type="component" value="Unassembled WGS sequence"/>
</dbReference>
<accession>A0ACC2WLL2</accession>
<sequence length="2147" mass="238884">MAFPPYLALEQTKLISSLDFESKGLSSPVFVSYSRNDGKEARLVVKAVYRGPTPGWPVLDKKRIYDTAHRMEEQGQYLVGAPTTATATTAGMLGPDGGIKNGKARITIDDVPICLAETNPVYPVHVIVRIALTIQPGACDDMLKAARAYAQLYANDYLPFELPVAIWRTAEGTWSLVLDEGGVELPSWWEQYAQPQIHASESRWKIGSWRHSSSVNGDEEPSSADVDEMEELREKHQEEQVEQMKRKQFLNEAAQEINGLLQKREQHLSSGAGDSDFSNSSTGMGTPTDNKSRQEKATQSLGEKADNILRHQSISSTNSGSLSDDEDHVEISSSKKQEWASRIHQQNQELQNANRPSAAASAATSGVATPISAGAADLLTSLIPPPTKTIGVDEDEEEAMMIDRGWLPAVNILIQIADIILSLHERRLCLVVCRPDFFTVFESRPFVPRSSFPSASQPVSVSLTHLGIVVQMPGYEGGKLVGHMNADFDGDKVLAMGTGSASAFTNFGSTGGPEDDEEGWMVGDDEGVGALQGVLDEASILRHLQYIAPEAISSRKAIASTIDIFSWGMTAYEMLKGKGLGGTESDDEPLEFFRAIHMHSTRTRSTLTSLCPSMPSELSGIIKKALSLDPDERYTNFCGLIHDLHKVQQICNGSLRGNARREFTVGQIDQQSRFAVPPGLIDREEEFAMLDEAYQLVQRTGRSQVACCWGTSGTGKSKLLEMWARQKESDNAGQNCFVSWAKMDQHLVKPLSAFISVFCSLLERVFSDPLESAVEWRQRILDSLAVNANVFLALLPKEWRAILLDGQESEEMGSDTTAGIDWESWVKQFRTWSYGLLRLFASENRPLLIIIDDVQWLEKSEQEFLFYYHIRWGELITSETRRLDHCLILFSYRTQNDTPPDISPFTPKYMIKARAFSKETLANMIYKCFHLEDVSQHLPEQWDQLCNAFDLKWALSTLVRDGDIYYDYVRQEWIIRTTLLNAYPERNAEDFAQSITIRQNKVQFVHDKPHAAALGLIDPQEKPRLFAKIARNLEGMSTDYNFVRADMYLSAYQSDPNLLEPLEVVKTAIRAARQAAASAALDLASTYLTRAGELWSFCEAKAWEQDPDLAMDFLTVTAEVALGRRTAASLTEKVESARSMAPQMHTKLDISPWLFKLYLSAGRPDLAMKSFFDVIRLLGYDTPAETQRYPPPPTNEKDIRSLVHAPNPPDTEEAKIATALSNLIGTVGPSFYSYEADQGWRIMQFVIPIYLHNHAATKHSATAYSWYVMAILLADGELESLEKSRAYIDLGDSYNLVGSPLEAIAETAKVTLGYIKTHSLKTIDYSRSYQVCFATKNYDVMSYTLGLDLSAQALSGHSISELYTAGRKTLTTLADDLQPAIRLMTVPFVQFGANLLDVKLWESKGDFQALTVLEGEFVTEQDAIDLSHRAAFYAVVYALASLFLGLLFNVPAEELRKRALLVAEKQGGGSGTILGTFCFILLSLTTLILNDDTDEKLLVKTYTWLHALPHNADFQSIIRMLQAFEVMKSVRQGKTHWRDMIEPVEEAIEALEVARSYLFIGLMCIQAEAALQSMAHTTRMRRGHRSKTAGLPLTPSESILTNPEIAHLSKLFVSQGVNKIRLTGGEPTLRPGLQELIAEMNELRADGLDKICMTSNGLALHRKLHGLVANGLTHLNLSLDTLDEQKFERITRRKGHSAVMKSLDTALSLLRTPSSTWQPGLQSVKINNVLTRSSNLSELVDFVRLTQAHPISVRFIEFMPFSGNKWDRDEMVPYDEALGIIRREFGAENVVPLSNEDGDGTSKRWRIKGWKGEIGFISSMVRRDNFVIMPISRTLLTHLCDSKSDHFCGTCNRLRITADGNLKVCLFDNTEVSLRDVLRTTTELDSRQIDENLMDVIAIAVGNKKAKHAVRYWAVLNFYRDEVLINSSLMPLHSSIPYHRQPGTSNVSLTRSTASATMYPYLKIRNNPVVYTSHDNYRSPSSLKHSVGRMLMRQQHTSASDLRRSSEETSGASLTHLDASGRASMVSISNKMPTTRRATATGRIYLPAAAFSLLANSPSGGKFKKGDVLGTARIAGIMAGKKTSELIPLCHPIGLTDLKVRFRLEAEQQQESGEGGGWVGVQAMAECEGKTGVEVRPLDIRANQIGN</sequence>
<comment type="caution">
    <text evidence="1">The sequence shown here is derived from an EMBL/GenBank/DDBJ whole genome shotgun (WGS) entry which is preliminary data.</text>
</comment>
<evidence type="ECO:0000313" key="1">
    <source>
        <dbReference type="EMBL" id="KAJ9112629.1"/>
    </source>
</evidence>
<evidence type="ECO:0000313" key="2">
    <source>
        <dbReference type="Proteomes" id="UP001241377"/>
    </source>
</evidence>
<dbReference type="EMBL" id="JASBWR010000004">
    <property type="protein sequence ID" value="KAJ9112629.1"/>
    <property type="molecule type" value="Genomic_DNA"/>
</dbReference>
<keyword evidence="2" id="KW-1185">Reference proteome</keyword>
<protein>
    <submittedName>
        <fullName evidence="1">Uncharacterized protein</fullName>
    </submittedName>
</protein>
<organism evidence="1 2">
    <name type="scientific">Naganishia cerealis</name>
    <dbReference type="NCBI Taxonomy" id="610337"/>
    <lineage>
        <taxon>Eukaryota</taxon>
        <taxon>Fungi</taxon>
        <taxon>Dikarya</taxon>
        <taxon>Basidiomycota</taxon>
        <taxon>Agaricomycotina</taxon>
        <taxon>Tremellomycetes</taxon>
        <taxon>Filobasidiales</taxon>
        <taxon>Filobasidiaceae</taxon>
        <taxon>Naganishia</taxon>
    </lineage>
</organism>
<gene>
    <name evidence="1" type="ORF">QFC19_000649</name>
</gene>
<reference evidence="1" key="1">
    <citation type="submission" date="2023-04" db="EMBL/GenBank/DDBJ databases">
        <title>Draft Genome sequencing of Naganishia species isolated from polar environments using Oxford Nanopore Technology.</title>
        <authorList>
            <person name="Leo P."/>
            <person name="Venkateswaran K."/>
        </authorList>
    </citation>
    <scope>NUCLEOTIDE SEQUENCE</scope>
    <source>
        <strain evidence="1">MNA-CCFEE 5261</strain>
    </source>
</reference>
<name>A0ACC2WLL2_9TREE</name>
<proteinExistence type="predicted"/>